<feature type="compositionally biased region" description="Basic and acidic residues" evidence="2">
    <location>
        <begin position="377"/>
        <end position="389"/>
    </location>
</feature>
<feature type="compositionally biased region" description="Polar residues" evidence="2">
    <location>
        <begin position="613"/>
        <end position="628"/>
    </location>
</feature>
<dbReference type="OrthoDB" id="1875751at2759"/>
<dbReference type="GO" id="GO:0032185">
    <property type="term" value="P:septin cytoskeleton organization"/>
    <property type="evidence" value="ECO:0007669"/>
    <property type="project" value="TreeGrafter"/>
</dbReference>
<keyword evidence="1" id="KW-0254">Endocytosis</keyword>
<organism evidence="5 6">
    <name type="scientific">Leucosporidium creatinivorum</name>
    <dbReference type="NCBI Taxonomy" id="106004"/>
    <lineage>
        <taxon>Eukaryota</taxon>
        <taxon>Fungi</taxon>
        <taxon>Dikarya</taxon>
        <taxon>Basidiomycota</taxon>
        <taxon>Pucciniomycotina</taxon>
        <taxon>Microbotryomycetes</taxon>
        <taxon>Leucosporidiales</taxon>
        <taxon>Leucosporidium</taxon>
    </lineage>
</organism>
<dbReference type="STRING" id="106004.A0A1Y2FS03"/>
<reference evidence="5 6" key="1">
    <citation type="submission" date="2016-07" db="EMBL/GenBank/DDBJ databases">
        <title>Pervasive Adenine N6-methylation of Active Genes in Fungi.</title>
        <authorList>
            <consortium name="DOE Joint Genome Institute"/>
            <person name="Mondo S.J."/>
            <person name="Dannebaum R.O."/>
            <person name="Kuo R.C."/>
            <person name="Labutti K."/>
            <person name="Haridas S."/>
            <person name="Kuo A."/>
            <person name="Salamov A."/>
            <person name="Ahrendt S.R."/>
            <person name="Lipzen A."/>
            <person name="Sullivan W."/>
            <person name="Andreopoulos W.B."/>
            <person name="Clum A."/>
            <person name="Lindquist E."/>
            <person name="Daum C."/>
            <person name="Ramamoorthy G.K."/>
            <person name="Gryganskyi A."/>
            <person name="Culley D."/>
            <person name="Magnuson J.K."/>
            <person name="James T.Y."/>
            <person name="O'Malley M.A."/>
            <person name="Stajich J.E."/>
            <person name="Spatafora J.W."/>
            <person name="Visel A."/>
            <person name="Grigoriev I.V."/>
        </authorList>
    </citation>
    <scope>NUCLEOTIDE SEQUENCE [LARGE SCALE GENOMIC DNA]</scope>
    <source>
        <strain evidence="5 6">62-1032</strain>
    </source>
</reference>
<evidence type="ECO:0000259" key="3">
    <source>
        <dbReference type="Pfam" id="PF00611"/>
    </source>
</evidence>
<dbReference type="InterPro" id="IPR027267">
    <property type="entry name" value="AH/BAR_dom_sf"/>
</dbReference>
<feature type="region of interest" description="Disordered" evidence="2">
    <location>
        <begin position="289"/>
        <end position="543"/>
    </location>
</feature>
<dbReference type="GO" id="GO:0032153">
    <property type="term" value="C:cell division site"/>
    <property type="evidence" value="ECO:0007669"/>
    <property type="project" value="TreeGrafter"/>
</dbReference>
<evidence type="ECO:0000256" key="1">
    <source>
        <dbReference type="ARBA" id="ARBA00022583"/>
    </source>
</evidence>
<dbReference type="SUPFAM" id="SSF103657">
    <property type="entry name" value="BAR/IMD domain-like"/>
    <property type="match status" value="1"/>
</dbReference>
<feature type="compositionally biased region" description="Pro residues" evidence="2">
    <location>
        <begin position="314"/>
        <end position="327"/>
    </location>
</feature>
<dbReference type="PANTHER" id="PTHR23065:SF54">
    <property type="entry name" value="SUPPRESSOR OF YEAST PROFILIN DELETION"/>
    <property type="match status" value="1"/>
</dbReference>
<dbReference type="GO" id="GO:0006897">
    <property type="term" value="P:endocytosis"/>
    <property type="evidence" value="ECO:0007669"/>
    <property type="project" value="UniProtKB-KW"/>
</dbReference>
<dbReference type="InterPro" id="IPR001060">
    <property type="entry name" value="FCH_dom"/>
</dbReference>
<evidence type="ECO:0000256" key="2">
    <source>
        <dbReference type="SAM" id="MobiDB-lite"/>
    </source>
</evidence>
<evidence type="ECO:0000313" key="6">
    <source>
        <dbReference type="Proteomes" id="UP000193467"/>
    </source>
</evidence>
<feature type="domain" description="FCH" evidence="3">
    <location>
        <begin position="20"/>
        <end position="101"/>
    </location>
</feature>
<feature type="region of interest" description="Disordered" evidence="2">
    <location>
        <begin position="570"/>
        <end position="630"/>
    </location>
</feature>
<feature type="compositionally biased region" description="Polar residues" evidence="2">
    <location>
        <begin position="347"/>
        <end position="373"/>
    </location>
</feature>
<feature type="domain" description="Muniscin C-terminal" evidence="4">
    <location>
        <begin position="661"/>
        <end position="915"/>
    </location>
</feature>
<gene>
    <name evidence="5" type="ORF">BCR35DRAFT_302557</name>
</gene>
<dbReference type="InterPro" id="IPR018808">
    <property type="entry name" value="Muniscin_C"/>
</dbReference>
<dbReference type="Pfam" id="PF10291">
    <property type="entry name" value="muHD"/>
    <property type="match status" value="1"/>
</dbReference>
<dbReference type="GO" id="GO:0030139">
    <property type="term" value="C:endocytic vesicle"/>
    <property type="evidence" value="ECO:0007669"/>
    <property type="project" value="TreeGrafter"/>
</dbReference>
<protein>
    <submittedName>
        <fullName evidence="5">Muniscin C-terminal mu homology domain-domain-containing protein</fullName>
    </submittedName>
</protein>
<keyword evidence="6" id="KW-1185">Reference proteome</keyword>
<evidence type="ECO:0000259" key="4">
    <source>
        <dbReference type="Pfam" id="PF10291"/>
    </source>
</evidence>
<dbReference type="InParanoid" id="A0A1Y2FS03"/>
<evidence type="ECO:0000313" key="5">
    <source>
        <dbReference type="EMBL" id="ORY85956.1"/>
    </source>
</evidence>
<sequence length="918" mass="97719">MSGSSIYQDSFGRARPNLAYQAVNRRLNLTRALTTDLAAYYEERALVEETYIKALQKLSSRLHGSGSSTVLRAVEDLGLEQRDEDRQLGAWSGVRAKLEQEITDTAKVHETWRKKVLEEVEGPLRQSVSKSDWARWQQGDAQLGSTVKEYDSTLDKVQKGQSKASKSSKATSSKLLTAQSQLSTLGSSLTSALPAYLAQSQALDESHSAFLKEALVRAGTCSSDLGRERMEAGERLLVNVLGVDEQVEMQTWALRESMRAGGQSGSNGSVGAGINEFGANNSIREESIAEEPAQSTLRAPVPERQRVPSISRTAPPPVAPLPLPVPSTTPSKSGGGLKSLFKRDRSSSVAGSSKYGNLDVPSNGSTSNVNLASPSRPIERQSMDSRDSESVNQPEDAFGTIPQPSFDRQNSGSSYGGGSSIQAPIQPTRGASGSSNGGSKKRESLMPFASGGLFRRQSKITPMPNSESPSQERRESEGGLDQPPTIQEGVAQTGGAAVDEEGYSLPPAGYDRDIGATAAGPNNLMDDDEDEASDMPSALQSSKLPAVALAPATITESDADRQAALDRVKSTLLSSSSAPASNLARRQTRGRRDVRMTTFNPQRAREQAGGDQASLSNSLSATSPTASTFLPERANSMLSTVSHGTTRTTGGPDPFEHATTPGLRATITETVNVLSKGGEVNRVMITGEIALSHRLDSSANPEGLKIRIANFEQFEKAAPNSAYLSSVADSPGEYQILPSLSANNSHTATVLKYQLHIPEGAESACVPLNVKALWQCQPAQTRVIVNYSANSQARIAEKEESPFGEDDDETTSAGPKLEELSFAVPVSAPVTTFQAKPSAIWAAEKARLTFNVEPVAFGEEGKVLASVSTEGTAVAQPVAVRWKVVGRNVSKVGIEVIDGEQVEELLRSTVSGKYLVAP</sequence>
<dbReference type="Proteomes" id="UP000193467">
    <property type="component" value="Unassembled WGS sequence"/>
</dbReference>
<dbReference type="PANTHER" id="PTHR23065">
    <property type="entry name" value="PROLINE-SERINE-THREONINE PHOSPHATASE INTERACTING PROTEIN 1"/>
    <property type="match status" value="1"/>
</dbReference>
<name>A0A1Y2FS03_9BASI</name>
<dbReference type="GO" id="GO:0005886">
    <property type="term" value="C:plasma membrane"/>
    <property type="evidence" value="ECO:0007669"/>
    <property type="project" value="TreeGrafter"/>
</dbReference>
<feature type="compositionally biased region" description="Low complexity" evidence="2">
    <location>
        <begin position="570"/>
        <end position="584"/>
    </location>
</feature>
<dbReference type="Gene3D" id="1.20.1270.60">
    <property type="entry name" value="Arfaptin homology (AH) domain/BAR domain"/>
    <property type="match status" value="1"/>
</dbReference>
<comment type="caution">
    <text evidence="5">The sequence shown here is derived from an EMBL/GenBank/DDBJ whole genome shotgun (WGS) entry which is preliminary data.</text>
</comment>
<dbReference type="AlphaFoldDB" id="A0A1Y2FS03"/>
<dbReference type="EMBL" id="MCGR01000015">
    <property type="protein sequence ID" value="ORY85956.1"/>
    <property type="molecule type" value="Genomic_DNA"/>
</dbReference>
<accession>A0A1Y2FS03</accession>
<proteinExistence type="predicted"/>
<dbReference type="Pfam" id="PF00611">
    <property type="entry name" value="FCH"/>
    <property type="match status" value="1"/>
</dbReference>